<dbReference type="Proteomes" id="UP000199013">
    <property type="component" value="Unassembled WGS sequence"/>
</dbReference>
<dbReference type="AlphaFoldDB" id="A0A1C3NXK5"/>
<organism evidence="1 2">
    <name type="scientific">Candidatus Protofrankia californiensis</name>
    <dbReference type="NCBI Taxonomy" id="1839754"/>
    <lineage>
        <taxon>Bacteria</taxon>
        <taxon>Bacillati</taxon>
        <taxon>Actinomycetota</taxon>
        <taxon>Actinomycetes</taxon>
        <taxon>Frankiales</taxon>
        <taxon>Frankiaceae</taxon>
        <taxon>Protofrankia</taxon>
    </lineage>
</organism>
<dbReference type="Gene3D" id="2.160.10.10">
    <property type="entry name" value="Hexapeptide repeat proteins"/>
    <property type="match status" value="1"/>
</dbReference>
<accession>A0A1C3NXK5</accession>
<sequence>MTEYIHTVNRMCQTFAVHEYLAVDDELPTVAGRPCRNLSYDEPAPGTHVVVAVTDVGLRRKVIEDYVLRYRLPAPNIIHPDAKVETCSIHGQGNIIGPWSYFGAGTALDSFNVVHYHCSFGHHSRVGVNNFFSPNFHCGNSVVIGDDNLFGLSCAVAPHVVVGRSCSFQAGLCLFEDPESRASYFLPNRMKSMKSLEGIQ</sequence>
<keyword evidence="2" id="KW-1185">Reference proteome</keyword>
<protein>
    <submittedName>
        <fullName evidence="1">Uncharacterized protein</fullName>
    </submittedName>
</protein>
<dbReference type="InterPro" id="IPR011004">
    <property type="entry name" value="Trimer_LpxA-like_sf"/>
</dbReference>
<dbReference type="EMBL" id="FLUV01001018">
    <property type="protein sequence ID" value="SBW22280.1"/>
    <property type="molecule type" value="Genomic_DNA"/>
</dbReference>
<name>A0A1C3NXK5_9ACTN</name>
<proteinExistence type="predicted"/>
<evidence type="ECO:0000313" key="1">
    <source>
        <dbReference type="EMBL" id="SBW22280.1"/>
    </source>
</evidence>
<dbReference type="SUPFAM" id="SSF51161">
    <property type="entry name" value="Trimeric LpxA-like enzymes"/>
    <property type="match status" value="1"/>
</dbReference>
<evidence type="ECO:0000313" key="2">
    <source>
        <dbReference type="Proteomes" id="UP000199013"/>
    </source>
</evidence>
<reference evidence="2" key="1">
    <citation type="submission" date="2016-02" db="EMBL/GenBank/DDBJ databases">
        <authorList>
            <person name="Wibberg D."/>
        </authorList>
    </citation>
    <scope>NUCLEOTIDE SEQUENCE [LARGE SCALE GENOMIC DNA]</scope>
</reference>
<gene>
    <name evidence="1" type="ORF">FDG2_2410</name>
</gene>